<name>A0A0G4EFV5_VITBC</name>
<dbReference type="EMBL" id="CDMY01000212">
    <property type="protein sequence ID" value="CEL94265.1"/>
    <property type="molecule type" value="Genomic_DNA"/>
</dbReference>
<evidence type="ECO:0000259" key="2">
    <source>
        <dbReference type="SMART" id="SM00065"/>
    </source>
</evidence>
<feature type="compositionally biased region" description="Basic and acidic residues" evidence="1">
    <location>
        <begin position="364"/>
        <end position="374"/>
    </location>
</feature>
<feature type="domain" description="GAF" evidence="2">
    <location>
        <begin position="881"/>
        <end position="1086"/>
    </location>
</feature>
<proteinExistence type="predicted"/>
<keyword evidence="4" id="KW-1185">Reference proteome</keyword>
<feature type="domain" description="GAF" evidence="2">
    <location>
        <begin position="484"/>
        <end position="667"/>
    </location>
</feature>
<feature type="compositionally biased region" description="Polar residues" evidence="1">
    <location>
        <begin position="86"/>
        <end position="100"/>
    </location>
</feature>
<feature type="region of interest" description="Disordered" evidence="1">
    <location>
        <begin position="1210"/>
        <end position="1268"/>
    </location>
</feature>
<accession>A0A0G4EFV5</accession>
<protein>
    <recommendedName>
        <fullName evidence="2">GAF domain-containing protein</fullName>
    </recommendedName>
</protein>
<dbReference type="Pfam" id="PF01590">
    <property type="entry name" value="GAF"/>
    <property type="match status" value="1"/>
</dbReference>
<dbReference type="VEuPathDB" id="CryptoDB:Vbra_7241"/>
<dbReference type="SUPFAM" id="SSF55781">
    <property type="entry name" value="GAF domain-like"/>
    <property type="match status" value="3"/>
</dbReference>
<dbReference type="InterPro" id="IPR003018">
    <property type="entry name" value="GAF"/>
</dbReference>
<feature type="compositionally biased region" description="Polar residues" evidence="1">
    <location>
        <begin position="346"/>
        <end position="362"/>
    </location>
</feature>
<evidence type="ECO:0000313" key="3">
    <source>
        <dbReference type="EMBL" id="CEL94265.1"/>
    </source>
</evidence>
<dbReference type="InterPro" id="IPR029016">
    <property type="entry name" value="GAF-like_dom_sf"/>
</dbReference>
<evidence type="ECO:0000313" key="4">
    <source>
        <dbReference type="Proteomes" id="UP000041254"/>
    </source>
</evidence>
<feature type="region of interest" description="Disordered" evidence="1">
    <location>
        <begin position="334"/>
        <end position="374"/>
    </location>
</feature>
<feature type="compositionally biased region" description="Low complexity" evidence="1">
    <location>
        <begin position="558"/>
        <end position="570"/>
    </location>
</feature>
<feature type="region of interest" description="Disordered" evidence="1">
    <location>
        <begin position="71"/>
        <end position="107"/>
    </location>
</feature>
<evidence type="ECO:0000256" key="1">
    <source>
        <dbReference type="SAM" id="MobiDB-lite"/>
    </source>
</evidence>
<feature type="compositionally biased region" description="Basic and acidic residues" evidence="1">
    <location>
        <begin position="991"/>
        <end position="1013"/>
    </location>
</feature>
<feature type="region of interest" description="Disordered" evidence="1">
    <location>
        <begin position="1344"/>
        <end position="1369"/>
    </location>
</feature>
<feature type="compositionally biased region" description="Polar residues" evidence="1">
    <location>
        <begin position="1210"/>
        <end position="1221"/>
    </location>
</feature>
<feature type="domain" description="GAF" evidence="2">
    <location>
        <begin position="709"/>
        <end position="868"/>
    </location>
</feature>
<feature type="region of interest" description="Disordered" evidence="1">
    <location>
        <begin position="974"/>
        <end position="1032"/>
    </location>
</feature>
<dbReference type="SMART" id="SM00065">
    <property type="entry name" value="GAF"/>
    <property type="match status" value="3"/>
</dbReference>
<dbReference type="Gene3D" id="3.30.450.40">
    <property type="match status" value="3"/>
</dbReference>
<feature type="region of interest" description="Disordered" evidence="1">
    <location>
        <begin position="548"/>
        <end position="573"/>
    </location>
</feature>
<dbReference type="InParanoid" id="A0A0G4EFV5"/>
<feature type="compositionally biased region" description="Low complexity" evidence="1">
    <location>
        <begin position="1016"/>
        <end position="1025"/>
    </location>
</feature>
<organism evidence="3 4">
    <name type="scientific">Vitrella brassicaformis (strain CCMP3155)</name>
    <dbReference type="NCBI Taxonomy" id="1169540"/>
    <lineage>
        <taxon>Eukaryota</taxon>
        <taxon>Sar</taxon>
        <taxon>Alveolata</taxon>
        <taxon>Colpodellida</taxon>
        <taxon>Vitrellaceae</taxon>
        <taxon>Vitrella</taxon>
    </lineage>
</organism>
<feature type="region of interest" description="Disordered" evidence="1">
    <location>
        <begin position="1769"/>
        <end position="1823"/>
    </location>
</feature>
<feature type="region of interest" description="Disordered" evidence="1">
    <location>
        <begin position="1995"/>
        <end position="2044"/>
    </location>
</feature>
<sequence length="2121" mass="228844">MLEFEENYRRISTLFDGLEQEIARLHALRQQHIGEGEGEGDEQGGVLMLVDFMRHRLRKLKYQLDGPSPQLLAEGGHADAHGSFPATATHSQPSSGTQTKKLPRYEKQSMPKPLTDLHRERGQQAIGKQQQQATHTHAVPAIEEGRGVVAGMVQQRVTPGGAGARAPSSGHSSRSRLMQGVIGGGLEGPEGGEADTGQPAVEDIIHGLLTVSPHLSLPATLEVSEGVLRRLVQQALAAAYKSSGASDDTMSLRSADQGQEIEWGVAVRVFCYDPLLDTLSGIDNEGGSLETISLAVHEDGGKSPPLLGDLPSVRSCLRGGEVVQKVVTVRQTPASAPQTQTQGQADTSCGSEAGTCTYTTGAGSDDREREREREGEEVTYQLLVFYRLESRCGEACGICQIMLTPPSVTHTGGGGVEGDMSSSATTDAMEIPWRPSFDAQLACLLTQIGLMVERSVEYHKVERREEEVGELYHILMPLFSTLQNRARLISLATDTAQRLLNVEAVIIFLVDFNRDIMWTYKDGHERSWPLRDSDNPAAHVAIAGRPVILHNSPPRPPHQQQQQQQQQQPPSASSRFKMEFLENYHVESALFLPIFQPDWDDTSLGKKDEAKGGGTVTPNQRQQVIGVMAALNSHKGTFSPRTQSLASEFGRLSGMAIHLASDWAKQADWVTSVGHHRDALLVDKRGAEKVKERSHQLIQLFAEVSDCIDPRTTLHRFVTSCRSAMGVADCSFVTLSKGMLLAETAVEADVGALGECVRTGQPVHVENLLEDPRIFADSDLPSSLDPEELMDLLYVPLFSSVAANDPNDQQPQPPQHQHQQHQEHVVGVLRLAATVPGVFDDVYVNSVTTSVRLLQHICDRGQRLEQLAAMFEHREVSSALTFRELFRVVTSKAKSILRCSRTYLLLADESLGVLWSLVGAHHESRIEVTLDSKSIEGQVFLLGATVKDSVQQKACLDRVLGYKPSNVMAVPLKFPGGRAIHHPPSPSSPATDKDAHERPSSSRVAHEARRGPSRETAGATKTTTKTRAKDGWPTSIGHSRVLGVLLAVDKVGAQAFDQLDELHLASLATPTACVSAHLLEQQRAKQETRQLHLVVTIIETLMRCQRLQQFLLEGGALLARLAGCWAADVLLLNDTCTHLLGVRQGTCANLTLDGLKRLERQQRQHEGGGGGGNVGGQEGDRAIIQVLTVSDHPYLAETLNGAVTFPQNTYVQGPLSPSSPGGTHAHPRTRSQSRRSAARVGSVFKRRRASSRASSVGGPQGEGTSSTAPSLCVSCCVPVKGTGGRTVGVIRLMDGQPRQRPERLPVATIQRLAVTLAELISWLRRLSSPVGSYINLMATIPQQHQQGSAAPPSMQPAIPSLADSQQQQRRGPLLVEAPRINRLIVVARADGRLERFSGSVRGVLGRSDSILRGVPCWEWLLENDVWTRLMRKMFFGSPDVTGPPSAATAAAAAAAVGAADELSPPSGLYHFSQQKIMTYANTNSNGEGREGADGGGGGAARNVPCAHYVQNFHWLVKGRHVYSGNLSVAPYLDWVKGSAWVFIMLTDIRPLAGSVVVPLPIGTSSPDSRQAKVAAPRGERKSIGALPLLPASSSADDEKVAENLFLLTCWPQKVLIEPAPHGSWGRTDIAGGSRLREVGSGGLGEDFAFGSVLMKVLEGIVRAGGEVYAVEQKAVYGLFWNHIDCLTAGCLIDQQVGPQVLEMGYDLLVCAMHVRLLHPVVAAPSPFLLSRLRPAAARDHLRQSVRALTSQTGADRPASRLAKLTEMITSAQQRRGSQVSEVGTHDHQPPSGGDPSPAPTPRADNSTHTHPAAAAGAAGAGTNGPSLSVGEVQVPLVIPTAVHTAVKDFASRALLYPFRGFFVLAFPADLDHDFVTSPIENVHMVDTSAGCWEGDKAEEGEGGGGAAPVRPMTVMNVHGRVGDLPPSMVERLGRYHVAYQAYLHGGNLLNTIQELEALIEDGIDDDVFTLLLVPQLTLLLKRSLYLFMAGPPSACGHPAQAATGAEADGSWDEGSEATPTPRTSRQQRAHARSEEREAGGPQAMERWNGVWEGAEPTIGQLRSMASSTHSSSGWGSRHKGASAWQVSTEGWEPWVRELLQTTLLILQTVETAADHNNMLLM</sequence>
<feature type="compositionally biased region" description="Polar residues" evidence="1">
    <location>
        <begin position="1769"/>
        <end position="1781"/>
    </location>
</feature>
<feature type="compositionally biased region" description="Low complexity" evidence="1">
    <location>
        <begin position="334"/>
        <end position="345"/>
    </location>
</feature>
<feature type="compositionally biased region" description="Basic residues" evidence="1">
    <location>
        <begin position="1225"/>
        <end position="1237"/>
    </location>
</feature>
<dbReference type="Proteomes" id="UP000041254">
    <property type="component" value="Unassembled WGS sequence"/>
</dbReference>
<reference evidence="3 4" key="1">
    <citation type="submission" date="2014-11" db="EMBL/GenBank/DDBJ databases">
        <authorList>
            <person name="Zhu J."/>
            <person name="Qi W."/>
            <person name="Song R."/>
        </authorList>
    </citation>
    <scope>NUCLEOTIDE SEQUENCE [LARGE SCALE GENOMIC DNA]</scope>
</reference>
<gene>
    <name evidence="3" type="ORF">Vbra_7241</name>
</gene>